<dbReference type="Gene3D" id="2.30.29.30">
    <property type="entry name" value="Pleckstrin-homology domain (PH domain)/Phosphotyrosine-binding domain (PTB)"/>
    <property type="match status" value="1"/>
</dbReference>
<feature type="compositionally biased region" description="Low complexity" evidence="1">
    <location>
        <begin position="243"/>
        <end position="253"/>
    </location>
</feature>
<dbReference type="InterPro" id="IPR001849">
    <property type="entry name" value="PH_domain"/>
</dbReference>
<dbReference type="PANTHER" id="PTHR12844:SF10">
    <property type="entry name" value="CONNECTOR ENHANCER OF KINASE SUPPRESSOR OF RAS 1"/>
    <property type="match status" value="1"/>
</dbReference>
<dbReference type="Proteomes" id="UP000299084">
    <property type="component" value="Unassembled WGS sequence"/>
</dbReference>
<dbReference type="PROSITE" id="PS50003">
    <property type="entry name" value="PH_DOMAIN"/>
    <property type="match status" value="1"/>
</dbReference>
<evidence type="ECO:0000259" key="2">
    <source>
        <dbReference type="PROSITE" id="PS50003"/>
    </source>
</evidence>
<protein>
    <submittedName>
        <fullName evidence="3">Connector enhancer of kinase suppressor of ras 1</fullName>
    </submittedName>
</protein>
<comment type="caution">
    <text evidence="3">The sequence shown here is derived from an EMBL/GenBank/DDBJ whole genome shotgun (WGS) entry which is preliminary data.</text>
</comment>
<evidence type="ECO:0000256" key="1">
    <source>
        <dbReference type="SAM" id="MobiDB-lite"/>
    </source>
</evidence>
<dbReference type="AlphaFoldDB" id="A0A5N4CHK4"/>
<feature type="domain" description="PH" evidence="2">
    <location>
        <begin position="109"/>
        <end position="201"/>
    </location>
</feature>
<gene>
    <name evidence="3" type="ORF">Cadr_000028407</name>
</gene>
<dbReference type="GO" id="GO:0016301">
    <property type="term" value="F:kinase activity"/>
    <property type="evidence" value="ECO:0007669"/>
    <property type="project" value="UniProtKB-KW"/>
</dbReference>
<feature type="compositionally biased region" description="Basic and acidic residues" evidence="1">
    <location>
        <begin position="261"/>
        <end position="273"/>
    </location>
</feature>
<feature type="compositionally biased region" description="Basic and acidic residues" evidence="1">
    <location>
        <begin position="285"/>
        <end position="294"/>
    </location>
</feature>
<keyword evidence="3" id="KW-0418">Kinase</keyword>
<keyword evidence="3" id="KW-0808">Transferase</keyword>
<dbReference type="SUPFAM" id="SSF50729">
    <property type="entry name" value="PH domain-like"/>
    <property type="match status" value="1"/>
</dbReference>
<evidence type="ECO:0000313" key="3">
    <source>
        <dbReference type="EMBL" id="KAB1258347.1"/>
    </source>
</evidence>
<dbReference type="InterPro" id="IPR051566">
    <property type="entry name" value="CNKSR"/>
</dbReference>
<accession>A0A5N4CHK4</accession>
<dbReference type="EMBL" id="JWIN03000024">
    <property type="protein sequence ID" value="KAB1258347.1"/>
    <property type="molecule type" value="Genomic_DNA"/>
</dbReference>
<dbReference type="Pfam" id="PF00169">
    <property type="entry name" value="PH"/>
    <property type="match status" value="1"/>
</dbReference>
<proteinExistence type="predicted"/>
<feature type="region of interest" description="Disordered" evidence="1">
    <location>
        <begin position="204"/>
        <end position="319"/>
    </location>
</feature>
<reference evidence="3 4" key="1">
    <citation type="journal article" date="2019" name="Mol. Ecol. Resour.">
        <title>Improving Illumina assemblies with Hi-C and long reads: an example with the North African dromedary.</title>
        <authorList>
            <person name="Elbers J.P."/>
            <person name="Rogers M.F."/>
            <person name="Perelman P.L."/>
            <person name="Proskuryakova A.A."/>
            <person name="Serdyukova N.A."/>
            <person name="Johnson W.E."/>
            <person name="Horin P."/>
            <person name="Corander J."/>
            <person name="Murphy D."/>
            <person name="Burger P.A."/>
        </authorList>
    </citation>
    <scope>NUCLEOTIDE SEQUENCE [LARGE SCALE GENOMIC DNA]</scope>
    <source>
        <strain evidence="3">Drom800</strain>
        <tissue evidence="3">Blood</tissue>
    </source>
</reference>
<dbReference type="InterPro" id="IPR011993">
    <property type="entry name" value="PH-like_dom_sf"/>
</dbReference>
<dbReference type="SMART" id="SM00233">
    <property type="entry name" value="PH"/>
    <property type="match status" value="1"/>
</dbReference>
<organism evidence="3 4">
    <name type="scientific">Camelus dromedarius</name>
    <name type="common">Dromedary</name>
    <name type="synonym">Arabian camel</name>
    <dbReference type="NCBI Taxonomy" id="9838"/>
    <lineage>
        <taxon>Eukaryota</taxon>
        <taxon>Metazoa</taxon>
        <taxon>Chordata</taxon>
        <taxon>Craniata</taxon>
        <taxon>Vertebrata</taxon>
        <taxon>Euteleostomi</taxon>
        <taxon>Mammalia</taxon>
        <taxon>Eutheria</taxon>
        <taxon>Laurasiatheria</taxon>
        <taxon>Artiodactyla</taxon>
        <taxon>Tylopoda</taxon>
        <taxon>Camelidae</taxon>
        <taxon>Camelus</taxon>
    </lineage>
</organism>
<sequence length="319" mass="35283">MDCPTAEKESKVLRICSHVAGTCHSVPSCSREELREQKAGWSACRWTILWAWRSTLPATACTSCLEGVPGSQVPNDSRQQILPGDNTVQVNEQAVLGWPQKNVVRELLREPEGGAEGLQGPRWHRRWCGLKGHMLDRYRQPQDEKAEGLINISSYSLESGQDQKKKCVFQLTHGGYKPFIFAADTLMDLSRWLRHLITCISKHQPPGWSPCPERKAATARPKQKALTMRLDPSLPPPPHRDASPTATPAQSSSEGALEGRSTPEAEPQERQALEEAPGDPPLPGEKLRRWKEQNQELCSEGLGAWGPGEGGELRAAPKS</sequence>
<dbReference type="PANTHER" id="PTHR12844">
    <property type="entry name" value="CONNECTOR ENCHANCER OF KINASE SUPPRESSOR OF RAS"/>
    <property type="match status" value="1"/>
</dbReference>
<keyword evidence="4" id="KW-1185">Reference proteome</keyword>
<name>A0A5N4CHK4_CAMDR</name>
<evidence type="ECO:0000313" key="4">
    <source>
        <dbReference type="Proteomes" id="UP000299084"/>
    </source>
</evidence>